<name>A0A0L9VNL4_PHAAN</name>
<dbReference type="EMBL" id="CM003380">
    <property type="protein sequence ID" value="KOM56339.1"/>
    <property type="molecule type" value="Genomic_DNA"/>
</dbReference>
<reference evidence="2" key="1">
    <citation type="journal article" date="2015" name="Proc. Natl. Acad. Sci. U.S.A.">
        <title>Genome sequencing of adzuki bean (Vigna angularis) provides insight into high starch and low fat accumulation and domestication.</title>
        <authorList>
            <person name="Yang K."/>
            <person name="Tian Z."/>
            <person name="Chen C."/>
            <person name="Luo L."/>
            <person name="Zhao B."/>
            <person name="Wang Z."/>
            <person name="Yu L."/>
            <person name="Li Y."/>
            <person name="Sun Y."/>
            <person name="Li W."/>
            <person name="Chen Y."/>
            <person name="Li Y."/>
            <person name="Zhang Y."/>
            <person name="Ai D."/>
            <person name="Zhao J."/>
            <person name="Shang C."/>
            <person name="Ma Y."/>
            <person name="Wu B."/>
            <person name="Wang M."/>
            <person name="Gao L."/>
            <person name="Sun D."/>
            <person name="Zhang P."/>
            <person name="Guo F."/>
            <person name="Wang W."/>
            <person name="Li Y."/>
            <person name="Wang J."/>
            <person name="Varshney R.K."/>
            <person name="Wang J."/>
            <person name="Ling H.Q."/>
            <person name="Wan P."/>
        </authorList>
    </citation>
    <scope>NUCLEOTIDE SEQUENCE</scope>
    <source>
        <strain evidence="2">cv. Jingnong 6</strain>
    </source>
</reference>
<dbReference type="Proteomes" id="UP000053144">
    <property type="component" value="Chromosome 10"/>
</dbReference>
<dbReference type="Gramene" id="KOM56339">
    <property type="protein sequence ID" value="KOM56339"/>
    <property type="gene ID" value="LR48_Vigan10g223100"/>
</dbReference>
<gene>
    <name evidence="1" type="ORF">LR48_Vigan10g223100</name>
</gene>
<protein>
    <submittedName>
        <fullName evidence="1">Uncharacterized protein</fullName>
    </submittedName>
</protein>
<accession>A0A0L9VNL4</accession>
<evidence type="ECO:0000313" key="2">
    <source>
        <dbReference type="Proteomes" id="UP000053144"/>
    </source>
</evidence>
<sequence length="120" mass="13742">MKEEERTWFEAYGEEDEYGCYEKRYGDCPYTIRVCKLGLNEGFMMVAQRRRCHGVQRVSRKTKLAIALRFAGWVSSLERDLGLLHWVLSRFAVGGGGGQEGGQGRKLSISEFQFLNVHMA</sequence>
<organism evidence="1 2">
    <name type="scientific">Phaseolus angularis</name>
    <name type="common">Azuki bean</name>
    <name type="synonym">Vigna angularis</name>
    <dbReference type="NCBI Taxonomy" id="3914"/>
    <lineage>
        <taxon>Eukaryota</taxon>
        <taxon>Viridiplantae</taxon>
        <taxon>Streptophyta</taxon>
        <taxon>Embryophyta</taxon>
        <taxon>Tracheophyta</taxon>
        <taxon>Spermatophyta</taxon>
        <taxon>Magnoliopsida</taxon>
        <taxon>eudicotyledons</taxon>
        <taxon>Gunneridae</taxon>
        <taxon>Pentapetalae</taxon>
        <taxon>rosids</taxon>
        <taxon>fabids</taxon>
        <taxon>Fabales</taxon>
        <taxon>Fabaceae</taxon>
        <taxon>Papilionoideae</taxon>
        <taxon>50 kb inversion clade</taxon>
        <taxon>NPAAA clade</taxon>
        <taxon>indigoferoid/millettioid clade</taxon>
        <taxon>Phaseoleae</taxon>
        <taxon>Vigna</taxon>
    </lineage>
</organism>
<evidence type="ECO:0000313" key="1">
    <source>
        <dbReference type="EMBL" id="KOM56339.1"/>
    </source>
</evidence>
<proteinExistence type="predicted"/>
<dbReference type="AlphaFoldDB" id="A0A0L9VNL4"/>